<evidence type="ECO:0000313" key="2">
    <source>
        <dbReference type="Proteomes" id="UP001226020"/>
    </source>
</evidence>
<gene>
    <name evidence="1" type="ORF">QJU57_03065</name>
</gene>
<evidence type="ECO:0008006" key="3">
    <source>
        <dbReference type="Google" id="ProtNLM"/>
    </source>
</evidence>
<accession>A0AAW8C8C6</accession>
<organism evidence="1 2">
    <name type="scientific">Phocoenobacter atlanticus subsp. atlanticus</name>
    <dbReference type="NCBI Taxonomy" id="3061285"/>
    <lineage>
        <taxon>Bacteria</taxon>
        <taxon>Pseudomonadati</taxon>
        <taxon>Pseudomonadota</taxon>
        <taxon>Gammaproteobacteria</taxon>
        <taxon>Pasteurellales</taxon>
        <taxon>Pasteurellaceae</taxon>
        <taxon>Phocoenobacter</taxon>
        <taxon>Phocoenobacter atlanticus</taxon>
    </lineage>
</organism>
<dbReference type="AlphaFoldDB" id="A0AAW8C8C6"/>
<comment type="caution">
    <text evidence="1">The sequence shown here is derived from an EMBL/GenBank/DDBJ whole genome shotgun (WGS) entry which is preliminary data.</text>
</comment>
<dbReference type="EMBL" id="JASAXT010000004">
    <property type="protein sequence ID" value="MDP8148061.1"/>
    <property type="molecule type" value="Genomic_DNA"/>
</dbReference>
<sequence length="253" mass="30297">MNTNYQEQYIAISAEFRKSKRSNESIEKLYDLLYELEKRERNEQEHKILSYIYSLLEYHQSAYEIYKPLVDLKDKKDIAYLYKLQSKAKSHGNNFKIKDIRKYRRKIEQVNLSLDDFKFDSKFTFRFCADANKYLIVKNIIIFNKILKAKNFELWVYENNTLENSIEKIIDYIIWLGNCKNELIDFYNLKMAEDTEQADNNWFDTLDIYGLRVSLSETGNISVFISVGDTFFEDHILDIEIDDKNIVDMNYDG</sequence>
<evidence type="ECO:0000313" key="1">
    <source>
        <dbReference type="EMBL" id="MDP8148061.1"/>
    </source>
</evidence>
<dbReference type="RefSeq" id="WP_306351203.1">
    <property type="nucleotide sequence ID" value="NZ_JASAWV010000004.1"/>
</dbReference>
<proteinExistence type="predicted"/>
<protein>
    <recommendedName>
        <fullName evidence="3">DUF2262 domain-containing protein</fullName>
    </recommendedName>
</protein>
<dbReference type="Proteomes" id="UP001226020">
    <property type="component" value="Unassembled WGS sequence"/>
</dbReference>
<keyword evidence="2" id="KW-1185">Reference proteome</keyword>
<name>A0AAW8C8C6_9PAST</name>
<reference evidence="1 2" key="1">
    <citation type="journal article" date="2023" name="Front. Microbiol.">
        <title>Phylogeography and host specificity of Pasteurellaceae pathogenic to sea-farmed fish in the north-east Atlantic.</title>
        <authorList>
            <person name="Gulla S."/>
            <person name="Colquhoun D.J."/>
            <person name="Olsen A.B."/>
            <person name="Spilsberg B."/>
            <person name="Lagesen K."/>
            <person name="Aakesson C.P."/>
            <person name="Strom S."/>
            <person name="Manji F."/>
            <person name="Birkbeck T.H."/>
            <person name="Nilsen H.K."/>
        </authorList>
    </citation>
    <scope>NUCLEOTIDE SEQUENCE [LARGE SCALE GENOMIC DNA]</scope>
    <source>
        <strain evidence="1 2">NVIB3131</strain>
    </source>
</reference>